<dbReference type="RefSeq" id="WP_003511746.1">
    <property type="nucleotide sequence ID" value="NZ_CP013828.1"/>
</dbReference>
<dbReference type="PROSITE" id="PS50817">
    <property type="entry name" value="INTEIN_N_TER"/>
    <property type="match status" value="1"/>
</dbReference>
<dbReference type="InterPro" id="IPR006037">
    <property type="entry name" value="RCK_C"/>
</dbReference>
<feature type="domain" description="RCK N-terminal" evidence="7">
    <location>
        <begin position="229"/>
        <end position="356"/>
    </location>
</feature>
<dbReference type="InterPro" id="IPR006141">
    <property type="entry name" value="Intein_N"/>
</dbReference>
<gene>
    <name evidence="9" type="ORF">M972_11773</name>
</gene>
<evidence type="ECO:0000256" key="1">
    <source>
        <dbReference type="ARBA" id="ARBA00017378"/>
    </source>
</evidence>
<dbReference type="GO" id="GO:0016539">
    <property type="term" value="P:intein-mediated protein splicing"/>
    <property type="evidence" value="ECO:0007669"/>
    <property type="project" value="InterPro"/>
</dbReference>
<keyword evidence="3" id="KW-0633">Potassium transport</keyword>
<dbReference type="InterPro" id="IPR050721">
    <property type="entry name" value="Trk_Ktr_HKT_K-transport"/>
</dbReference>
<dbReference type="AlphaFoldDB" id="A0AB36TFE8"/>
<dbReference type="InterPro" id="IPR006036">
    <property type="entry name" value="K_uptake_TrkA"/>
</dbReference>
<dbReference type="NCBIfam" id="NF007033">
    <property type="entry name" value="PRK09496.1-5"/>
    <property type="match status" value="1"/>
</dbReference>
<dbReference type="PANTHER" id="PTHR43833">
    <property type="entry name" value="POTASSIUM CHANNEL PROTEIN 2-RELATED-RELATED"/>
    <property type="match status" value="1"/>
</dbReference>
<evidence type="ECO:0000256" key="3">
    <source>
        <dbReference type="ARBA" id="ARBA00022538"/>
    </source>
</evidence>
<dbReference type="SUPFAM" id="SSF116726">
    <property type="entry name" value="TrkA C-terminal domain-like"/>
    <property type="match status" value="2"/>
</dbReference>
<dbReference type="Pfam" id="PF02080">
    <property type="entry name" value="TrkA_C"/>
    <property type="match status" value="2"/>
</dbReference>
<reference evidence="9 10" key="1">
    <citation type="submission" date="2017-09" db="EMBL/GenBank/DDBJ databases">
        <title>Evaluation of Pacific Biosciences Sequencing Technology to Finishing C. thermocellum Genome Sequences.</title>
        <authorList>
            <person name="Brown S."/>
        </authorList>
    </citation>
    <scope>NUCLEOTIDE SEQUENCE [LARGE SCALE GENOMIC DNA]</scope>
    <source>
        <strain evidence="9 10">AD2</strain>
    </source>
</reference>
<evidence type="ECO:0000256" key="4">
    <source>
        <dbReference type="ARBA" id="ARBA00022958"/>
    </source>
</evidence>
<dbReference type="SUPFAM" id="SSF51735">
    <property type="entry name" value="NAD(P)-binding Rossmann-fold domains"/>
    <property type="match status" value="2"/>
</dbReference>
<dbReference type="NCBIfam" id="NF007039">
    <property type="entry name" value="PRK09496.3-2"/>
    <property type="match status" value="1"/>
</dbReference>
<dbReference type="PANTHER" id="PTHR43833:SF5">
    <property type="entry name" value="TRK SYSTEM POTASSIUM UPTAKE PROTEIN TRKA"/>
    <property type="match status" value="1"/>
</dbReference>
<protein>
    <recommendedName>
        <fullName evidence="1">Trk system potassium uptake protein TrkA</fullName>
    </recommendedName>
</protein>
<dbReference type="EMBL" id="PDBW01000001">
    <property type="protein sequence ID" value="PFH02011.1"/>
    <property type="molecule type" value="Genomic_DNA"/>
</dbReference>
<proteinExistence type="predicted"/>
<feature type="domain" description="RCK C-terminal" evidence="8">
    <location>
        <begin position="141"/>
        <end position="224"/>
    </location>
</feature>
<dbReference type="InterPro" id="IPR036721">
    <property type="entry name" value="RCK_C_sf"/>
</dbReference>
<dbReference type="GO" id="GO:0015079">
    <property type="term" value="F:potassium ion transmembrane transporter activity"/>
    <property type="evidence" value="ECO:0007669"/>
    <property type="project" value="InterPro"/>
</dbReference>
<evidence type="ECO:0000259" key="7">
    <source>
        <dbReference type="PROSITE" id="PS51201"/>
    </source>
</evidence>
<dbReference type="Proteomes" id="UP000223596">
    <property type="component" value="Unassembled WGS sequence"/>
</dbReference>
<dbReference type="Gene3D" id="3.40.50.720">
    <property type="entry name" value="NAD(P)-binding Rossmann-like Domain"/>
    <property type="match status" value="2"/>
</dbReference>
<organism evidence="9 10">
    <name type="scientific">Acetivibrio thermocellus AD2</name>
    <dbReference type="NCBI Taxonomy" id="1138384"/>
    <lineage>
        <taxon>Bacteria</taxon>
        <taxon>Bacillati</taxon>
        <taxon>Bacillota</taxon>
        <taxon>Clostridia</taxon>
        <taxon>Eubacteriales</taxon>
        <taxon>Oscillospiraceae</taxon>
        <taxon>Acetivibrio</taxon>
    </lineage>
</organism>
<dbReference type="PROSITE" id="PS51202">
    <property type="entry name" value="RCK_C"/>
    <property type="match status" value="2"/>
</dbReference>
<dbReference type="Gene3D" id="3.30.70.1450">
    <property type="entry name" value="Regulator of K+ conductance, C-terminal domain"/>
    <property type="match status" value="2"/>
</dbReference>
<feature type="domain" description="RCK C-terminal" evidence="8">
    <location>
        <begin position="384"/>
        <end position="465"/>
    </location>
</feature>
<accession>A0AB36TFE8</accession>
<sequence>MKIIVVGCGKIGYTIAKVLSEKKDIDVTVVDNNPNIFDKMVEPIDVIFISGNGANEKTLIEAGAKDADLIVSTTNADELNVLCCIMAERLGTKHSIARVRNPEYMLEFNKLWKDLGIDMVINPERQTAREISRILRYHAADDIVTFIGDRVELVSFKVSETPEYFVGKSVSQIFDNNMGILLAIVERENQALIPNGDLIFKESDIIWIMGRPSQIMKFFTLIKKGPKKGQEIMVIGGGKITHYLVELLNRHTTKANIKIIEKDRSKCESLYEALSSASLERRCLFIHGDGTNEELLIDEGIDTMDACVCLTDRDEENVFISLYAMRRGVKKVITKINYIHQNMAKSLGLWLGNIITPQYITAKTVIRYVDGLSGAVGRNIMTIHQIYSGDDGNVDAIEFQVNKKAKCIDTPIKKLKLKKGILIGCISRDFDIIIPSGETEIHIGDRVIIFSKNNDIRDLDDILEN</sequence>
<evidence type="ECO:0000313" key="9">
    <source>
        <dbReference type="EMBL" id="PFH02011.1"/>
    </source>
</evidence>
<dbReference type="InterPro" id="IPR036291">
    <property type="entry name" value="NAD(P)-bd_dom_sf"/>
</dbReference>
<comment type="caution">
    <text evidence="9">The sequence shown here is derived from an EMBL/GenBank/DDBJ whole genome shotgun (WGS) entry which is preliminary data.</text>
</comment>
<evidence type="ECO:0000313" key="10">
    <source>
        <dbReference type="Proteomes" id="UP000223596"/>
    </source>
</evidence>
<evidence type="ECO:0000256" key="5">
    <source>
        <dbReference type="ARBA" id="ARBA00023027"/>
    </source>
</evidence>
<keyword evidence="2" id="KW-0813">Transport</keyword>
<evidence type="ECO:0000256" key="2">
    <source>
        <dbReference type="ARBA" id="ARBA00022448"/>
    </source>
</evidence>
<keyword evidence="6" id="KW-0406">Ion transport</keyword>
<dbReference type="InterPro" id="IPR003148">
    <property type="entry name" value="RCK_N"/>
</dbReference>
<dbReference type="Pfam" id="PF02254">
    <property type="entry name" value="TrkA_N"/>
    <property type="match status" value="2"/>
</dbReference>
<dbReference type="PROSITE" id="PS51201">
    <property type="entry name" value="RCK_N"/>
    <property type="match status" value="2"/>
</dbReference>
<dbReference type="GO" id="GO:0005886">
    <property type="term" value="C:plasma membrane"/>
    <property type="evidence" value="ECO:0007669"/>
    <property type="project" value="InterPro"/>
</dbReference>
<keyword evidence="5" id="KW-0520">NAD</keyword>
<evidence type="ECO:0000259" key="8">
    <source>
        <dbReference type="PROSITE" id="PS51202"/>
    </source>
</evidence>
<keyword evidence="4" id="KW-0630">Potassium</keyword>
<name>A0AB36TFE8_ACETH</name>
<feature type="domain" description="RCK N-terminal" evidence="7">
    <location>
        <begin position="1"/>
        <end position="121"/>
    </location>
</feature>
<evidence type="ECO:0000256" key="6">
    <source>
        <dbReference type="ARBA" id="ARBA00023065"/>
    </source>
</evidence>
<dbReference type="PRINTS" id="PR00335">
    <property type="entry name" value="KUPTAKETRKA"/>
</dbReference>